<comment type="similarity">
    <text evidence="1">Belongs to the MIP18 family.</text>
</comment>
<dbReference type="Proteomes" id="UP001530377">
    <property type="component" value="Unassembled WGS sequence"/>
</dbReference>
<dbReference type="Gene3D" id="3.30.300.130">
    <property type="entry name" value="Fe-S cluster assembly (FSCA)"/>
    <property type="match status" value="1"/>
</dbReference>
<feature type="non-terminal residue" evidence="2">
    <location>
        <position position="1"/>
    </location>
</feature>
<name>A0ABD3RDK9_9STRA</name>
<gene>
    <name evidence="2" type="ORF">ACHAXA_009031</name>
</gene>
<comment type="caution">
    <text evidence="2">The sequence shown here is derived from an EMBL/GenBank/DDBJ whole genome shotgun (WGS) entry which is preliminary data.</text>
</comment>
<accession>A0ABD3RDK9</accession>
<dbReference type="EMBL" id="JALLPB020000283">
    <property type="protein sequence ID" value="KAL3811083.1"/>
    <property type="molecule type" value="Genomic_DNA"/>
</dbReference>
<reference evidence="2 3" key="1">
    <citation type="submission" date="2024-10" db="EMBL/GenBank/DDBJ databases">
        <title>Updated reference genomes for cyclostephanoid diatoms.</title>
        <authorList>
            <person name="Roberts W.R."/>
            <person name="Alverson A.J."/>
        </authorList>
    </citation>
    <scope>NUCLEOTIDE SEQUENCE [LARGE SCALE GENOMIC DNA]</scope>
    <source>
        <strain evidence="2 3">AJA228-03</strain>
    </source>
</reference>
<keyword evidence="3" id="KW-1185">Reference proteome</keyword>
<dbReference type="InterPro" id="IPR039796">
    <property type="entry name" value="MIP18"/>
</dbReference>
<dbReference type="PANTHER" id="PTHR12377:SF0">
    <property type="entry name" value="CYTOSOLIC IRON-SULFUR ASSEMBLY COMPONENT 2B"/>
    <property type="match status" value="1"/>
</dbReference>
<evidence type="ECO:0000256" key="1">
    <source>
        <dbReference type="ARBA" id="ARBA00010381"/>
    </source>
</evidence>
<proteinExistence type="inferred from homology"/>
<dbReference type="PANTHER" id="PTHR12377">
    <property type="entry name" value="CYTOSOLIC IRON-SULFUR ASSEMBLY COMPONENT 2B-RELATED"/>
    <property type="match status" value="1"/>
</dbReference>
<dbReference type="Gene3D" id="6.10.250.1280">
    <property type="match status" value="1"/>
</dbReference>
<dbReference type="AlphaFoldDB" id="A0ABD3RDK9"/>
<dbReference type="InterPro" id="IPR034904">
    <property type="entry name" value="FSCA_dom_sf"/>
</dbReference>
<sequence length="269" mass="29459">APLLGSVAIHRYHLGSSPPQSNNPASEWVAVPCDDDLLFRSGSITAEERSVALALAAAAYPTAFVSSYPSSTQASDESESPKLDILQQAGFALYHPHRIQKQCRAICYPSYAPSTHTNEVVSGDLKRDAITPNEVFQIIRNIQDPEHPLTLEQLNVVRIELIHVVDLKGESIDGECLSQPDGSFMKKFSTVHIPHCSMATLIGLSIRVKLLRSLPSRFKVVVKIESGTHISEHAVNKQLADKERVRAALENEHLLGVVNRCIAGGMQIQ</sequence>
<protein>
    <recommendedName>
        <fullName evidence="4">MIP18 family-like domain-containing protein</fullName>
    </recommendedName>
</protein>
<evidence type="ECO:0008006" key="4">
    <source>
        <dbReference type="Google" id="ProtNLM"/>
    </source>
</evidence>
<organism evidence="2 3">
    <name type="scientific">Cyclostephanos tholiformis</name>
    <dbReference type="NCBI Taxonomy" id="382380"/>
    <lineage>
        <taxon>Eukaryota</taxon>
        <taxon>Sar</taxon>
        <taxon>Stramenopiles</taxon>
        <taxon>Ochrophyta</taxon>
        <taxon>Bacillariophyta</taxon>
        <taxon>Coscinodiscophyceae</taxon>
        <taxon>Thalassiosirophycidae</taxon>
        <taxon>Stephanodiscales</taxon>
        <taxon>Stephanodiscaceae</taxon>
        <taxon>Cyclostephanos</taxon>
    </lineage>
</organism>
<evidence type="ECO:0000313" key="2">
    <source>
        <dbReference type="EMBL" id="KAL3811083.1"/>
    </source>
</evidence>
<evidence type="ECO:0000313" key="3">
    <source>
        <dbReference type="Proteomes" id="UP001530377"/>
    </source>
</evidence>